<evidence type="ECO:0000313" key="2">
    <source>
        <dbReference type="EMBL" id="RXM93491.1"/>
    </source>
</evidence>
<dbReference type="EMBL" id="SCEB01004522">
    <property type="protein sequence ID" value="RXM93491.1"/>
    <property type="molecule type" value="Genomic_DNA"/>
</dbReference>
<dbReference type="GO" id="GO:0019556">
    <property type="term" value="P:L-histidine catabolic process to glutamate and formamide"/>
    <property type="evidence" value="ECO:0007669"/>
    <property type="project" value="UniProtKB-UniPathway"/>
</dbReference>
<reference evidence="2 3" key="1">
    <citation type="submission" date="2019-01" db="EMBL/GenBank/DDBJ databases">
        <title>Draft Genome and Complete Hox-Cluster Characterization of the Sterlet Sturgeon (Acipenser ruthenus).</title>
        <authorList>
            <person name="Wei Q."/>
        </authorList>
    </citation>
    <scope>NUCLEOTIDE SEQUENCE [LARGE SCALE GENOMIC DNA]</scope>
    <source>
        <strain evidence="2">WHYD16114868_AA</strain>
        <tissue evidence="2">Blood</tissue>
    </source>
</reference>
<evidence type="ECO:0000313" key="3">
    <source>
        <dbReference type="Proteomes" id="UP000289886"/>
    </source>
</evidence>
<dbReference type="PANTHER" id="PTHR12216:SF3">
    <property type="entry name" value="UROCANATE HYDRATASE"/>
    <property type="match status" value="1"/>
</dbReference>
<comment type="caution">
    <text evidence="2">The sequence shown here is derived from an EMBL/GenBank/DDBJ whole genome shotgun (WGS) entry which is preliminary data.</text>
</comment>
<dbReference type="InterPro" id="IPR023637">
    <property type="entry name" value="Urocanase-like"/>
</dbReference>
<evidence type="ECO:0000259" key="1">
    <source>
        <dbReference type="Pfam" id="PF01175"/>
    </source>
</evidence>
<dbReference type="InterPro" id="IPR035085">
    <property type="entry name" value="Urocanase_Rossmann-like"/>
</dbReference>
<dbReference type="GO" id="GO:0019557">
    <property type="term" value="P:L-histidine catabolic process to glutamate and formate"/>
    <property type="evidence" value="ECO:0007669"/>
    <property type="project" value="UniProtKB-UniPathway"/>
</dbReference>
<dbReference type="AlphaFoldDB" id="A0A444UZ79"/>
<proteinExistence type="predicted"/>
<organism evidence="2 3">
    <name type="scientific">Acipenser ruthenus</name>
    <name type="common">Sterlet sturgeon</name>
    <dbReference type="NCBI Taxonomy" id="7906"/>
    <lineage>
        <taxon>Eukaryota</taxon>
        <taxon>Metazoa</taxon>
        <taxon>Chordata</taxon>
        <taxon>Craniata</taxon>
        <taxon>Vertebrata</taxon>
        <taxon>Euteleostomi</taxon>
        <taxon>Actinopterygii</taxon>
        <taxon>Chondrostei</taxon>
        <taxon>Acipenseriformes</taxon>
        <taxon>Acipenseridae</taxon>
        <taxon>Acipenser</taxon>
    </lineage>
</organism>
<dbReference type="SUPFAM" id="SSF111326">
    <property type="entry name" value="Urocanase"/>
    <property type="match status" value="2"/>
</dbReference>
<keyword evidence="3" id="KW-1185">Reference proteome</keyword>
<sequence>MQFLCEMTEEQTLVMYSGHPVGLFPSHRDAPRVVITNGMLTVLNAGRRYLGSSDLGGKVFVTAGLGGMSGAQAKAAVIAGCIGVIAEVDQAPLKKRHEQGWLMEITSDLDRCIQRIRAYPINSYPCKTKQAAAVMLMIMNNLDPCVAQFPQELVTYGGNGQVFSNWAQLYKAGALHLMTLLYKALQRGRPASDVVCRSVYMVNTVHTFIIDHTSYICFVFLMHSGLLVVTQSNQPACRP</sequence>
<feature type="domain" description="Urocanase Rossmann-like" evidence="1">
    <location>
        <begin position="39"/>
        <end position="119"/>
    </location>
</feature>
<dbReference type="InterPro" id="IPR036190">
    <property type="entry name" value="Urocanase_sf"/>
</dbReference>
<dbReference type="Proteomes" id="UP000289886">
    <property type="component" value="Unassembled WGS sequence"/>
</dbReference>
<dbReference type="GO" id="GO:0016153">
    <property type="term" value="F:urocanate hydratase activity"/>
    <property type="evidence" value="ECO:0007669"/>
    <property type="project" value="TreeGrafter"/>
</dbReference>
<accession>A0A444UZ79</accession>
<dbReference type="PANTHER" id="PTHR12216">
    <property type="entry name" value="UROCANATE HYDRATASE"/>
    <property type="match status" value="1"/>
</dbReference>
<protein>
    <submittedName>
        <fullName evidence="2">Urocanate hydratase</fullName>
    </submittedName>
</protein>
<dbReference type="Pfam" id="PF01175">
    <property type="entry name" value="Urocanase"/>
    <property type="match status" value="1"/>
</dbReference>
<dbReference type="Gene3D" id="3.40.1770.10">
    <property type="entry name" value="Urocanase superfamily"/>
    <property type="match status" value="2"/>
</dbReference>
<dbReference type="UniPathway" id="UPA00379">
    <property type="reaction ID" value="UER00550"/>
</dbReference>
<name>A0A444UZ79_ACIRT</name>
<gene>
    <name evidence="2" type="ORF">EOD39_19018</name>
</gene>